<dbReference type="InterPro" id="IPR041685">
    <property type="entry name" value="AAA_GajA/Old/RecF-like"/>
</dbReference>
<feature type="domain" description="AAA+ ATPase" evidence="1">
    <location>
        <begin position="24"/>
        <end position="439"/>
    </location>
</feature>
<accession>A0A164BZT7</accession>
<dbReference type="AlphaFoldDB" id="A0A164BZT7"/>
<dbReference type="InterPro" id="IPR027417">
    <property type="entry name" value="P-loop_NTPase"/>
</dbReference>
<sequence>MIKNISVKDLFGYHTYKVPLESKSENVIILHGPNGSGKTTVFKMLQAISDKEYLIFFEVPFTEFKVETDNHVLSVKQEDDGSVIFCNNYISFKMKEPVHKIDYEEASIVAHRALHKFGAVRLGPRTYEYEGEIYGYRRLCEKLLDKDYDNNMERLPSFLSEIAPEIDMIYIGAERLTIDYDEDDDDLDESGRERRVVDNTNKLKSIIKRTETQYAFLSKDLDANFPKRIITKSQSSHHNDIDPGKIAEKLQSLTVKRNELSKRGILSENASNELIPVEQITSDDILDNNLLKQFLSVYIEDNEQKLSVFDDLLKKMDVLEEMINEFFANKRIEVNRKDGYLLKSTKGKLEGQMVPLNKLSSGEQHFLVLFFELVFNTNRNQIVFIDEPEISLHVAWQLSMVDKLLQICDLNQNYFILATHSPSIIRNHRDLVLPMGYEDEE</sequence>
<dbReference type="SUPFAM" id="SSF52540">
    <property type="entry name" value="P-loop containing nucleoside triphosphate hydrolases"/>
    <property type="match status" value="2"/>
</dbReference>
<dbReference type="RefSeq" id="WP_063224795.1">
    <property type="nucleotide sequence ID" value="NZ_LJKA01000073.1"/>
</dbReference>
<dbReference type="PANTHER" id="PTHR43581">
    <property type="entry name" value="ATP/GTP PHOSPHATASE"/>
    <property type="match status" value="1"/>
</dbReference>
<evidence type="ECO:0000259" key="1">
    <source>
        <dbReference type="SMART" id="SM00382"/>
    </source>
</evidence>
<dbReference type="PANTHER" id="PTHR43581:SF2">
    <property type="entry name" value="EXCINUCLEASE ATPASE SUBUNIT"/>
    <property type="match status" value="1"/>
</dbReference>
<dbReference type="Proteomes" id="UP000076501">
    <property type="component" value="Unassembled WGS sequence"/>
</dbReference>
<dbReference type="PATRIC" id="fig|1396.539.peg.5833"/>
<dbReference type="Gene3D" id="3.40.50.300">
    <property type="entry name" value="P-loop containing nucleotide triphosphate hydrolases"/>
    <property type="match status" value="2"/>
</dbReference>
<protein>
    <submittedName>
        <fullName evidence="2">ATPase</fullName>
    </submittedName>
</protein>
<comment type="caution">
    <text evidence="2">The sequence shown here is derived from an EMBL/GenBank/DDBJ whole genome shotgun (WGS) entry which is preliminary data.</text>
</comment>
<name>A0A164BZT7_BACCE</name>
<dbReference type="InterPro" id="IPR051396">
    <property type="entry name" value="Bact_Antivir_Def_Nuclease"/>
</dbReference>
<organism evidence="2 3">
    <name type="scientific">Bacillus cereus</name>
    <dbReference type="NCBI Taxonomy" id="1396"/>
    <lineage>
        <taxon>Bacteria</taxon>
        <taxon>Bacillati</taxon>
        <taxon>Bacillota</taxon>
        <taxon>Bacilli</taxon>
        <taxon>Bacillales</taxon>
        <taxon>Bacillaceae</taxon>
        <taxon>Bacillus</taxon>
        <taxon>Bacillus cereus group</taxon>
    </lineage>
</organism>
<reference evidence="2 3" key="1">
    <citation type="submission" date="2015-09" db="EMBL/GenBank/DDBJ databases">
        <title>Bacillus cereus food isolates.</title>
        <authorList>
            <person name="Boekhorst J."/>
        </authorList>
    </citation>
    <scope>NUCLEOTIDE SEQUENCE [LARGE SCALE GENOMIC DNA]</scope>
    <source>
        <strain evidence="2 3">B4082</strain>
    </source>
</reference>
<dbReference type="EMBL" id="LJKA01000073">
    <property type="protein sequence ID" value="KZD27673.1"/>
    <property type="molecule type" value="Genomic_DNA"/>
</dbReference>
<dbReference type="InterPro" id="IPR003593">
    <property type="entry name" value="AAA+_ATPase"/>
</dbReference>
<dbReference type="SMART" id="SM00382">
    <property type="entry name" value="AAA"/>
    <property type="match status" value="1"/>
</dbReference>
<evidence type="ECO:0000313" key="3">
    <source>
        <dbReference type="Proteomes" id="UP000076501"/>
    </source>
</evidence>
<proteinExistence type="predicted"/>
<gene>
    <name evidence="2" type="ORF">B4082_5210</name>
</gene>
<dbReference type="Pfam" id="PF13175">
    <property type="entry name" value="AAA_15"/>
    <property type="match status" value="1"/>
</dbReference>
<evidence type="ECO:0000313" key="2">
    <source>
        <dbReference type="EMBL" id="KZD27673.1"/>
    </source>
</evidence>